<feature type="compositionally biased region" description="Basic and acidic residues" evidence="1">
    <location>
        <begin position="43"/>
        <end position="57"/>
    </location>
</feature>
<evidence type="ECO:0000313" key="2">
    <source>
        <dbReference type="EMBL" id="RLM86440.1"/>
    </source>
</evidence>
<feature type="region of interest" description="Disordered" evidence="1">
    <location>
        <begin position="21"/>
        <end position="69"/>
    </location>
</feature>
<feature type="compositionally biased region" description="Polar residues" evidence="1">
    <location>
        <begin position="30"/>
        <end position="39"/>
    </location>
</feature>
<keyword evidence="3" id="KW-1185">Reference proteome</keyword>
<dbReference type="AlphaFoldDB" id="A0A3L6QRI1"/>
<gene>
    <name evidence="2" type="ORF">C2845_PM04G18750</name>
</gene>
<proteinExistence type="predicted"/>
<dbReference type="EMBL" id="PQIB02000011">
    <property type="protein sequence ID" value="RLM86440.1"/>
    <property type="molecule type" value="Genomic_DNA"/>
</dbReference>
<comment type="caution">
    <text evidence="2">The sequence shown here is derived from an EMBL/GenBank/DDBJ whole genome shotgun (WGS) entry which is preliminary data.</text>
</comment>
<evidence type="ECO:0000256" key="1">
    <source>
        <dbReference type="SAM" id="MobiDB-lite"/>
    </source>
</evidence>
<accession>A0A3L6QRI1</accession>
<reference evidence="3" key="1">
    <citation type="journal article" date="2019" name="Nat. Commun.">
        <title>The genome of broomcorn millet.</title>
        <authorList>
            <person name="Zou C."/>
            <person name="Miki D."/>
            <person name="Li D."/>
            <person name="Tang Q."/>
            <person name="Xiao L."/>
            <person name="Rajput S."/>
            <person name="Deng P."/>
            <person name="Jia W."/>
            <person name="Huang R."/>
            <person name="Zhang M."/>
            <person name="Sun Y."/>
            <person name="Hu J."/>
            <person name="Fu X."/>
            <person name="Schnable P.S."/>
            <person name="Li F."/>
            <person name="Zhang H."/>
            <person name="Feng B."/>
            <person name="Zhu X."/>
            <person name="Liu R."/>
            <person name="Schnable J.C."/>
            <person name="Zhu J.-K."/>
            <person name="Zhang H."/>
        </authorList>
    </citation>
    <scope>NUCLEOTIDE SEQUENCE [LARGE SCALE GENOMIC DNA]</scope>
</reference>
<dbReference type="Proteomes" id="UP000275267">
    <property type="component" value="Unassembled WGS sequence"/>
</dbReference>
<protein>
    <submittedName>
        <fullName evidence="2">Uncharacterized protein</fullName>
    </submittedName>
</protein>
<name>A0A3L6QRI1_PANMI</name>
<sequence length="102" mass="11461">MAHSRRSGWLFTPFLSGRQTSVLRRRHRNPSGNASSSASRLGRNWERRGKLREDAAKDTSQLLHGRTKGARSSLYVRAKADSFAYGRHGYAIYSPVSVPTSR</sequence>
<organism evidence="2 3">
    <name type="scientific">Panicum miliaceum</name>
    <name type="common">Proso millet</name>
    <name type="synonym">Broomcorn millet</name>
    <dbReference type="NCBI Taxonomy" id="4540"/>
    <lineage>
        <taxon>Eukaryota</taxon>
        <taxon>Viridiplantae</taxon>
        <taxon>Streptophyta</taxon>
        <taxon>Embryophyta</taxon>
        <taxon>Tracheophyta</taxon>
        <taxon>Spermatophyta</taxon>
        <taxon>Magnoliopsida</taxon>
        <taxon>Liliopsida</taxon>
        <taxon>Poales</taxon>
        <taxon>Poaceae</taxon>
        <taxon>PACMAD clade</taxon>
        <taxon>Panicoideae</taxon>
        <taxon>Panicodae</taxon>
        <taxon>Paniceae</taxon>
        <taxon>Panicinae</taxon>
        <taxon>Panicum</taxon>
        <taxon>Panicum sect. Panicum</taxon>
    </lineage>
</organism>
<evidence type="ECO:0000313" key="3">
    <source>
        <dbReference type="Proteomes" id="UP000275267"/>
    </source>
</evidence>